<dbReference type="Proteomes" id="UP000640509">
    <property type="component" value="Unassembled WGS sequence"/>
</dbReference>
<keyword evidence="1" id="KW-0812">Transmembrane</keyword>
<gene>
    <name evidence="2" type="ORF">GCM10011402_32420</name>
</gene>
<dbReference type="EMBL" id="BMIV01000016">
    <property type="protein sequence ID" value="GGF77334.1"/>
    <property type="molecule type" value="Genomic_DNA"/>
</dbReference>
<keyword evidence="3" id="KW-1185">Reference proteome</keyword>
<evidence type="ECO:0000313" key="3">
    <source>
        <dbReference type="Proteomes" id="UP000640509"/>
    </source>
</evidence>
<protein>
    <recommendedName>
        <fullName evidence="4">AzlD domain-containing protein</fullName>
    </recommendedName>
</protein>
<comment type="caution">
    <text evidence="2">The sequence shown here is derived from an EMBL/GenBank/DDBJ whole genome shotgun (WGS) entry which is preliminary data.</text>
</comment>
<feature type="transmembrane region" description="Helical" evidence="1">
    <location>
        <begin position="35"/>
        <end position="54"/>
    </location>
</feature>
<evidence type="ECO:0000313" key="2">
    <source>
        <dbReference type="EMBL" id="GGF77334.1"/>
    </source>
</evidence>
<feature type="transmembrane region" description="Helical" evidence="1">
    <location>
        <begin position="60"/>
        <end position="82"/>
    </location>
</feature>
<sequence>MLWLAVALIGVATLLARLLPLLWRNGAKDQARAPAWLDALGPCLLTAMGVAVLLPEGIEALTTGQLLAFLGGVAAAAAAMAWRRDPGLAAIAGVAGWWLASGI</sequence>
<proteinExistence type="predicted"/>
<reference evidence="3" key="1">
    <citation type="journal article" date="2019" name="Int. J. Syst. Evol. Microbiol.">
        <title>The Global Catalogue of Microorganisms (GCM) 10K type strain sequencing project: providing services to taxonomists for standard genome sequencing and annotation.</title>
        <authorList>
            <consortium name="The Broad Institute Genomics Platform"/>
            <consortium name="The Broad Institute Genome Sequencing Center for Infectious Disease"/>
            <person name="Wu L."/>
            <person name="Ma J."/>
        </authorList>
    </citation>
    <scope>NUCLEOTIDE SEQUENCE [LARGE SCALE GENOMIC DNA]</scope>
    <source>
        <strain evidence="3">CGMCC 1.15419</strain>
    </source>
</reference>
<feature type="transmembrane region" description="Helical" evidence="1">
    <location>
        <begin position="6"/>
        <end position="23"/>
    </location>
</feature>
<keyword evidence="1" id="KW-0472">Membrane</keyword>
<keyword evidence="1" id="KW-1133">Transmembrane helix</keyword>
<name>A0ABQ1VL15_9RHOB</name>
<accession>A0ABQ1VL15</accession>
<evidence type="ECO:0000256" key="1">
    <source>
        <dbReference type="SAM" id="Phobius"/>
    </source>
</evidence>
<evidence type="ECO:0008006" key="4">
    <source>
        <dbReference type="Google" id="ProtNLM"/>
    </source>
</evidence>
<dbReference type="Pfam" id="PF05437">
    <property type="entry name" value="AzlD"/>
    <property type="match status" value="1"/>
</dbReference>
<organism evidence="2 3">
    <name type="scientific">Paracoccus acridae</name>
    <dbReference type="NCBI Taxonomy" id="1795310"/>
    <lineage>
        <taxon>Bacteria</taxon>
        <taxon>Pseudomonadati</taxon>
        <taxon>Pseudomonadota</taxon>
        <taxon>Alphaproteobacteria</taxon>
        <taxon>Rhodobacterales</taxon>
        <taxon>Paracoccaceae</taxon>
        <taxon>Paracoccus</taxon>
    </lineage>
</organism>
<dbReference type="InterPro" id="IPR008407">
    <property type="entry name" value="Brnchd-chn_aa_trnsp_AzlD"/>
</dbReference>